<dbReference type="PANTHER" id="PTHR22789">
    <property type="entry name" value="FUCULOSE PHOSPHATE ALDOLASE"/>
    <property type="match status" value="1"/>
</dbReference>
<evidence type="ECO:0000256" key="2">
    <source>
        <dbReference type="ARBA" id="ARBA00023239"/>
    </source>
</evidence>
<evidence type="ECO:0000259" key="3">
    <source>
        <dbReference type="SMART" id="SM01007"/>
    </source>
</evidence>
<evidence type="ECO:0000256" key="1">
    <source>
        <dbReference type="ARBA" id="ARBA00022723"/>
    </source>
</evidence>
<evidence type="ECO:0000313" key="5">
    <source>
        <dbReference type="Proteomes" id="UP001596337"/>
    </source>
</evidence>
<comment type="caution">
    <text evidence="4">The sequence shown here is derived from an EMBL/GenBank/DDBJ whole genome shotgun (WGS) entry which is preliminary data.</text>
</comment>
<keyword evidence="5" id="KW-1185">Reference proteome</keyword>
<dbReference type="InterPro" id="IPR001303">
    <property type="entry name" value="Aldolase_II/adducin_N"/>
</dbReference>
<organism evidence="4 5">
    <name type="scientific">Haloechinothrix salitolerans</name>
    <dbReference type="NCBI Taxonomy" id="926830"/>
    <lineage>
        <taxon>Bacteria</taxon>
        <taxon>Bacillati</taxon>
        <taxon>Actinomycetota</taxon>
        <taxon>Actinomycetes</taxon>
        <taxon>Pseudonocardiales</taxon>
        <taxon>Pseudonocardiaceae</taxon>
        <taxon>Haloechinothrix</taxon>
    </lineage>
</organism>
<gene>
    <name evidence="4" type="ORF">ACFQGD_24395</name>
</gene>
<dbReference type="SUPFAM" id="SSF53639">
    <property type="entry name" value="AraD/HMP-PK domain-like"/>
    <property type="match status" value="1"/>
</dbReference>
<protein>
    <submittedName>
        <fullName evidence="4">Class II aldolase/adducin family protein</fullName>
    </submittedName>
</protein>
<keyword evidence="1" id="KW-0479">Metal-binding</keyword>
<dbReference type="InterPro" id="IPR036409">
    <property type="entry name" value="Aldolase_II/adducin_N_sf"/>
</dbReference>
<feature type="domain" description="Class II aldolase/adducin N-terminal" evidence="3">
    <location>
        <begin position="2"/>
        <end position="212"/>
    </location>
</feature>
<sequence>MTDLVTLTRTLAEPDRDLVVLAEGNTSMRTGDGEMLVKASGSQMGTATEADFVTVRTRPLLDLVASDSTDDSLVDRTMLDARLDAAAPKPSMEALLHALCLEEAGAQVVAHTHPTAVNGILCSDRASELVAGALFPDQVVVMGRHNVIVPYADPGLALARAVRTELHRHLERHDRPPKVIYLVNHGIFVLAASTSEALAVTEMTVKAARILAGALAVGKPTYLTEAEAERIDTRPDELHRRQRLASRED</sequence>
<proteinExistence type="predicted"/>
<reference evidence="5" key="1">
    <citation type="journal article" date="2019" name="Int. J. Syst. Evol. Microbiol.">
        <title>The Global Catalogue of Microorganisms (GCM) 10K type strain sequencing project: providing services to taxonomists for standard genome sequencing and annotation.</title>
        <authorList>
            <consortium name="The Broad Institute Genomics Platform"/>
            <consortium name="The Broad Institute Genome Sequencing Center for Infectious Disease"/>
            <person name="Wu L."/>
            <person name="Ma J."/>
        </authorList>
    </citation>
    <scope>NUCLEOTIDE SEQUENCE [LARGE SCALE GENOMIC DNA]</scope>
    <source>
        <strain evidence="5">KCTC 32255</strain>
    </source>
</reference>
<dbReference type="PANTHER" id="PTHR22789:SF0">
    <property type="entry name" value="3-OXO-TETRONATE 4-PHOSPHATE DECARBOXYLASE-RELATED"/>
    <property type="match status" value="1"/>
</dbReference>
<keyword evidence="2" id="KW-0456">Lyase</keyword>
<dbReference type="InterPro" id="IPR050197">
    <property type="entry name" value="Aldolase_class_II_sugar_metab"/>
</dbReference>
<dbReference type="Gene3D" id="3.40.225.10">
    <property type="entry name" value="Class II aldolase/adducin N-terminal domain"/>
    <property type="match status" value="1"/>
</dbReference>
<dbReference type="Pfam" id="PF00596">
    <property type="entry name" value="Aldolase_II"/>
    <property type="match status" value="1"/>
</dbReference>
<evidence type="ECO:0000313" key="4">
    <source>
        <dbReference type="EMBL" id="MFC6870283.1"/>
    </source>
</evidence>
<dbReference type="RefSeq" id="WP_345389678.1">
    <property type="nucleotide sequence ID" value="NZ_BAABLA010000002.1"/>
</dbReference>
<accession>A0ABW2C555</accession>
<name>A0ABW2C555_9PSEU</name>
<dbReference type="SMART" id="SM01007">
    <property type="entry name" value="Aldolase_II"/>
    <property type="match status" value="1"/>
</dbReference>
<dbReference type="Proteomes" id="UP001596337">
    <property type="component" value="Unassembled WGS sequence"/>
</dbReference>
<dbReference type="EMBL" id="JBHSXX010000001">
    <property type="protein sequence ID" value="MFC6870283.1"/>
    <property type="molecule type" value="Genomic_DNA"/>
</dbReference>